<dbReference type="NCBIfam" id="TIGR02375">
    <property type="entry name" value="pseudoazurin"/>
    <property type="match status" value="1"/>
</dbReference>
<sequence length="145" mass="15375">MLGAAAMLAGLAVGPAAAETIEVKMLNQNADGDLMVYEPSSVAIQPGDTVHFKAVDQGHNAQSVQGMIPEGADSFRGNINQDFEVTFEQEGTYVYKCLPHLYSGMVGVVKVGDASKNLDQVRGKVSDLPKQARDRLKPLLAAEGS</sequence>
<keyword evidence="5" id="KW-0479">Metal-binding</keyword>
<keyword evidence="13" id="KW-1185">Reference proteome</keyword>
<dbReference type="Pfam" id="PF00127">
    <property type="entry name" value="Copper-bind"/>
    <property type="match status" value="1"/>
</dbReference>
<name>A0ABS1DK54_9PROT</name>
<evidence type="ECO:0000256" key="7">
    <source>
        <dbReference type="ARBA" id="ARBA00022982"/>
    </source>
</evidence>
<dbReference type="PROSITE" id="PS00196">
    <property type="entry name" value="COPPER_BLUE"/>
    <property type="match status" value="1"/>
</dbReference>
<dbReference type="Proteomes" id="UP001296873">
    <property type="component" value="Unassembled WGS sequence"/>
</dbReference>
<keyword evidence="6" id="KW-0574">Periplasm</keyword>
<dbReference type="EMBL" id="NRRL01000076">
    <property type="protein sequence ID" value="MBK1670144.1"/>
    <property type="molecule type" value="Genomic_DNA"/>
</dbReference>
<feature type="signal peptide" evidence="10">
    <location>
        <begin position="1"/>
        <end position="18"/>
    </location>
</feature>
<reference evidence="12 13" key="1">
    <citation type="journal article" date="2020" name="Microorganisms">
        <title>Osmotic Adaptation and Compatible Solute Biosynthesis of Phototrophic Bacteria as Revealed from Genome Analyses.</title>
        <authorList>
            <person name="Imhoff J.F."/>
            <person name="Rahn T."/>
            <person name="Kunzel S."/>
            <person name="Keller A."/>
            <person name="Neulinger S.C."/>
        </authorList>
    </citation>
    <scope>NUCLEOTIDE SEQUENCE [LARGE SCALE GENOMIC DNA]</scope>
    <source>
        <strain evidence="12 13">DSM 9895</strain>
    </source>
</reference>
<protein>
    <recommendedName>
        <fullName evidence="3 9">Pseudoazurin</fullName>
    </recommendedName>
</protein>
<evidence type="ECO:0000256" key="3">
    <source>
        <dbReference type="ARBA" id="ARBA00016984"/>
    </source>
</evidence>
<evidence type="ECO:0000256" key="5">
    <source>
        <dbReference type="ARBA" id="ARBA00022723"/>
    </source>
</evidence>
<dbReference type="InterPro" id="IPR012745">
    <property type="entry name" value="Pseudoazurin"/>
</dbReference>
<evidence type="ECO:0000256" key="9">
    <source>
        <dbReference type="NCBIfam" id="TIGR02375"/>
    </source>
</evidence>
<dbReference type="InterPro" id="IPR002386">
    <property type="entry name" value="Amicyanin/Pseudoazurin"/>
</dbReference>
<feature type="domain" description="Blue (type 1) copper" evidence="11">
    <location>
        <begin position="24"/>
        <end position="111"/>
    </location>
</feature>
<dbReference type="Gene3D" id="2.60.40.420">
    <property type="entry name" value="Cupredoxins - blue copper proteins"/>
    <property type="match status" value="1"/>
</dbReference>
<keyword evidence="8" id="KW-0186">Copper</keyword>
<comment type="caution">
    <text evidence="12">The sequence shown here is derived from an EMBL/GenBank/DDBJ whole genome shotgun (WGS) entry which is preliminary data.</text>
</comment>
<evidence type="ECO:0000313" key="12">
    <source>
        <dbReference type="EMBL" id="MBK1670144.1"/>
    </source>
</evidence>
<proteinExistence type="predicted"/>
<dbReference type="PRINTS" id="PR00156">
    <property type="entry name" value="COPPERBLUE"/>
</dbReference>
<dbReference type="PRINTS" id="PR00155">
    <property type="entry name" value="AMICYANIN"/>
</dbReference>
<evidence type="ECO:0000313" key="13">
    <source>
        <dbReference type="Proteomes" id="UP001296873"/>
    </source>
</evidence>
<evidence type="ECO:0000256" key="2">
    <source>
        <dbReference type="ARBA" id="ARBA00004418"/>
    </source>
</evidence>
<feature type="chain" id="PRO_5047407166" description="Pseudoazurin" evidence="10">
    <location>
        <begin position="19"/>
        <end position="145"/>
    </location>
</feature>
<evidence type="ECO:0000256" key="8">
    <source>
        <dbReference type="ARBA" id="ARBA00023008"/>
    </source>
</evidence>
<keyword evidence="10" id="KW-0732">Signal</keyword>
<evidence type="ECO:0000256" key="1">
    <source>
        <dbReference type="ARBA" id="ARBA00001935"/>
    </source>
</evidence>
<dbReference type="CDD" id="cd04218">
    <property type="entry name" value="Pseudoazurin"/>
    <property type="match status" value="1"/>
</dbReference>
<dbReference type="InterPro" id="IPR001235">
    <property type="entry name" value="Copper_blue_Plastocyanin"/>
</dbReference>
<comment type="cofactor">
    <cofactor evidence="1">
        <name>Cu cation</name>
        <dbReference type="ChEBI" id="CHEBI:23378"/>
    </cofactor>
</comment>
<keyword evidence="4" id="KW-0813">Transport</keyword>
<evidence type="ECO:0000259" key="11">
    <source>
        <dbReference type="Pfam" id="PF00127"/>
    </source>
</evidence>
<keyword evidence="7" id="KW-0249">Electron transport</keyword>
<dbReference type="InterPro" id="IPR008972">
    <property type="entry name" value="Cupredoxin"/>
</dbReference>
<gene>
    <name evidence="12" type="ORF">CKO28_19085</name>
</gene>
<evidence type="ECO:0000256" key="4">
    <source>
        <dbReference type="ARBA" id="ARBA00022448"/>
    </source>
</evidence>
<organism evidence="12 13">
    <name type="scientific">Rhodovibrio sodomensis</name>
    <dbReference type="NCBI Taxonomy" id="1088"/>
    <lineage>
        <taxon>Bacteria</taxon>
        <taxon>Pseudomonadati</taxon>
        <taxon>Pseudomonadota</taxon>
        <taxon>Alphaproteobacteria</taxon>
        <taxon>Rhodospirillales</taxon>
        <taxon>Rhodovibrionaceae</taxon>
        <taxon>Rhodovibrio</taxon>
    </lineage>
</organism>
<dbReference type="InterPro" id="IPR028871">
    <property type="entry name" value="BlueCu_1_BS"/>
</dbReference>
<comment type="subcellular location">
    <subcellularLocation>
        <location evidence="2">Periplasm</location>
    </subcellularLocation>
</comment>
<dbReference type="InterPro" id="IPR000923">
    <property type="entry name" value="BlueCu_1"/>
</dbReference>
<dbReference type="SUPFAM" id="SSF49503">
    <property type="entry name" value="Cupredoxins"/>
    <property type="match status" value="1"/>
</dbReference>
<accession>A0ABS1DK54</accession>
<evidence type="ECO:0000256" key="10">
    <source>
        <dbReference type="SAM" id="SignalP"/>
    </source>
</evidence>
<evidence type="ECO:0000256" key="6">
    <source>
        <dbReference type="ARBA" id="ARBA00022764"/>
    </source>
</evidence>